<reference evidence="2" key="1">
    <citation type="submission" date="2014-09" db="EMBL/GenBank/DDBJ databases">
        <authorList>
            <person name="Magalhaes I.L.F."/>
            <person name="Oliveira U."/>
            <person name="Santos F.R."/>
            <person name="Vidigal T.H.D.A."/>
            <person name="Brescovit A.D."/>
            <person name="Santos A.J."/>
        </authorList>
    </citation>
    <scope>NUCLEOTIDE SEQUENCE</scope>
    <source>
        <tissue evidence="2">Shoot tissue taken approximately 20 cm above the soil surface</tissue>
    </source>
</reference>
<accession>A0A0A8YY15</accession>
<feature type="region of interest" description="Disordered" evidence="1">
    <location>
        <begin position="1"/>
        <end position="28"/>
    </location>
</feature>
<evidence type="ECO:0000313" key="2">
    <source>
        <dbReference type="EMBL" id="JAD27492.1"/>
    </source>
</evidence>
<proteinExistence type="predicted"/>
<feature type="compositionally biased region" description="Gly residues" evidence="1">
    <location>
        <begin position="1"/>
        <end position="10"/>
    </location>
</feature>
<name>A0A0A8YY15_ARUDO</name>
<protein>
    <submittedName>
        <fullName evidence="2">Uncharacterized protein</fullName>
    </submittedName>
</protein>
<evidence type="ECO:0000256" key="1">
    <source>
        <dbReference type="SAM" id="MobiDB-lite"/>
    </source>
</evidence>
<sequence>MWGGGGGGGWVAEEVGRSEGKGESLGRL</sequence>
<dbReference type="AlphaFoldDB" id="A0A0A8YY15"/>
<organism evidence="2">
    <name type="scientific">Arundo donax</name>
    <name type="common">Giant reed</name>
    <name type="synonym">Donax arundinaceus</name>
    <dbReference type="NCBI Taxonomy" id="35708"/>
    <lineage>
        <taxon>Eukaryota</taxon>
        <taxon>Viridiplantae</taxon>
        <taxon>Streptophyta</taxon>
        <taxon>Embryophyta</taxon>
        <taxon>Tracheophyta</taxon>
        <taxon>Spermatophyta</taxon>
        <taxon>Magnoliopsida</taxon>
        <taxon>Liliopsida</taxon>
        <taxon>Poales</taxon>
        <taxon>Poaceae</taxon>
        <taxon>PACMAD clade</taxon>
        <taxon>Arundinoideae</taxon>
        <taxon>Arundineae</taxon>
        <taxon>Arundo</taxon>
    </lineage>
</organism>
<dbReference type="EMBL" id="GBRH01270403">
    <property type="protein sequence ID" value="JAD27492.1"/>
    <property type="molecule type" value="Transcribed_RNA"/>
</dbReference>
<feature type="compositionally biased region" description="Basic and acidic residues" evidence="1">
    <location>
        <begin position="14"/>
        <end position="28"/>
    </location>
</feature>
<reference evidence="2" key="2">
    <citation type="journal article" date="2015" name="Data Brief">
        <title>Shoot transcriptome of the giant reed, Arundo donax.</title>
        <authorList>
            <person name="Barrero R.A."/>
            <person name="Guerrero F.D."/>
            <person name="Moolhuijzen P."/>
            <person name="Goolsby J.A."/>
            <person name="Tidwell J."/>
            <person name="Bellgard S.E."/>
            <person name="Bellgard M.I."/>
        </authorList>
    </citation>
    <scope>NUCLEOTIDE SEQUENCE</scope>
    <source>
        <tissue evidence="2">Shoot tissue taken approximately 20 cm above the soil surface</tissue>
    </source>
</reference>